<comment type="caution">
    <text evidence="2">The sequence shown here is derived from an EMBL/GenBank/DDBJ whole genome shotgun (WGS) entry which is preliminary data.</text>
</comment>
<dbReference type="InterPro" id="IPR006640">
    <property type="entry name" value="SprT-like_domain"/>
</dbReference>
<evidence type="ECO:0000313" key="2">
    <source>
        <dbReference type="EMBL" id="EJX05788.1"/>
    </source>
</evidence>
<protein>
    <recommendedName>
        <fullName evidence="1">SprT-like domain-containing protein</fullName>
    </recommendedName>
</protein>
<dbReference type="Pfam" id="PF10263">
    <property type="entry name" value="SprT-like"/>
    <property type="match status" value="1"/>
</dbReference>
<name>J9GSX0_9ZZZZ</name>
<dbReference type="AlphaFoldDB" id="J9GSX0"/>
<dbReference type="EMBL" id="AMCI01001361">
    <property type="protein sequence ID" value="EJX05788.1"/>
    <property type="molecule type" value="Genomic_DNA"/>
</dbReference>
<dbReference type="SMART" id="SM00731">
    <property type="entry name" value="SprT"/>
    <property type="match status" value="1"/>
</dbReference>
<dbReference type="InterPro" id="IPR044245">
    <property type="entry name" value="Spartan"/>
</dbReference>
<dbReference type="GO" id="GO:0031593">
    <property type="term" value="F:polyubiquitin modification-dependent protein binding"/>
    <property type="evidence" value="ECO:0007669"/>
    <property type="project" value="TreeGrafter"/>
</dbReference>
<accession>J9GSX0</accession>
<reference evidence="2" key="1">
    <citation type="journal article" date="2012" name="PLoS ONE">
        <title>Gene sets for utilization of primary and secondary nutrition supplies in the distal gut of endangered iberian lynx.</title>
        <authorList>
            <person name="Alcaide M."/>
            <person name="Messina E."/>
            <person name="Richter M."/>
            <person name="Bargiela R."/>
            <person name="Peplies J."/>
            <person name="Huws S.A."/>
            <person name="Newbold C.J."/>
            <person name="Golyshin P.N."/>
            <person name="Simon M.A."/>
            <person name="Lopez G."/>
            <person name="Yakimov M.M."/>
            <person name="Ferrer M."/>
        </authorList>
    </citation>
    <scope>NUCLEOTIDE SEQUENCE</scope>
</reference>
<sequence length="228" mass="26623">MKATIPFLQQKFETFNRLLFDGKLPPVPIELSSAKSFLGACVYRKRSGGFGQTEQYDFKLRFSTRYDLTEEELEDTLIHEMIHYYMGVNRLSDRSAHGPLFRQFMQHINQQYGRHLTISHRGSPRIAETETPPKVRWRVVAKVRLRNGSVGLKVLPRVESRILTYYYTLTAQNEVQSVELFLSGHPFFERYPCSAAFKIHPLAESELDRHLQGSERLTCHNYQLLRGR</sequence>
<dbReference type="GO" id="GO:0006974">
    <property type="term" value="P:DNA damage response"/>
    <property type="evidence" value="ECO:0007669"/>
    <property type="project" value="InterPro"/>
</dbReference>
<feature type="domain" description="SprT-like" evidence="1">
    <location>
        <begin position="6"/>
        <end position="148"/>
    </location>
</feature>
<organism evidence="2">
    <name type="scientific">gut metagenome</name>
    <dbReference type="NCBI Taxonomy" id="749906"/>
    <lineage>
        <taxon>unclassified sequences</taxon>
        <taxon>metagenomes</taxon>
        <taxon>organismal metagenomes</taxon>
    </lineage>
</organism>
<dbReference type="PANTHER" id="PTHR21220:SF0">
    <property type="entry name" value="DNA-DEPENDENT METALLOPROTEASE SPRTN"/>
    <property type="match status" value="1"/>
</dbReference>
<gene>
    <name evidence="2" type="ORF">EVA_06103</name>
</gene>
<evidence type="ECO:0000259" key="1">
    <source>
        <dbReference type="SMART" id="SM00731"/>
    </source>
</evidence>
<dbReference type="GO" id="GO:0005634">
    <property type="term" value="C:nucleus"/>
    <property type="evidence" value="ECO:0007669"/>
    <property type="project" value="TreeGrafter"/>
</dbReference>
<proteinExistence type="predicted"/>
<dbReference type="GO" id="GO:0004222">
    <property type="term" value="F:metalloendopeptidase activity"/>
    <property type="evidence" value="ECO:0007669"/>
    <property type="project" value="InterPro"/>
</dbReference>
<dbReference type="PANTHER" id="PTHR21220">
    <property type="entry name" value="DNA-DEPENDENT METALLOPROTEASE SPRTN"/>
    <property type="match status" value="1"/>
</dbReference>
<dbReference type="GO" id="GO:0003697">
    <property type="term" value="F:single-stranded DNA binding"/>
    <property type="evidence" value="ECO:0007669"/>
    <property type="project" value="InterPro"/>
</dbReference>